<keyword evidence="1 3" id="KW-0547">Nucleotide-binding</keyword>
<dbReference type="InterPro" id="IPR050206">
    <property type="entry name" value="FtsK/SpoIIIE/SftA"/>
</dbReference>
<dbReference type="GO" id="GO:0005524">
    <property type="term" value="F:ATP binding"/>
    <property type="evidence" value="ECO:0007669"/>
    <property type="project" value="UniProtKB-UniRule"/>
</dbReference>
<dbReference type="AlphaFoldDB" id="A0A4Q7ZJL2"/>
<dbReference type="Proteomes" id="UP000292564">
    <property type="component" value="Unassembled WGS sequence"/>
</dbReference>
<sequence length="298" mass="32170">MRRRELMSPVLVAHTSTGTAPVEVGPALSIFDPVHVGIDEFGQPKRVPLIYRNMLIGGEPGSGKSGLLNAVVAHAALSLDCRLCLLDGKRVELGQWRRCADAFVGPDIAAALALLKRLQMMMDRRYDYLEDCDRRKITPQDVFTAYLVAIDEIAYFSATVGSKQQREEFSVLLRDLVARGRAVGIIVVAATQRPSSDIIPTSLRDLFAWRFAGRCTNDSSSDIVLGHGWANKGWSANIVSPNNPGAGLLIAENGGPELVKVAYLDDRTCAAIAAYAAELRATVVAGDRPALRSVPDAA</sequence>
<dbReference type="EMBL" id="SHKY01000001">
    <property type="protein sequence ID" value="RZU50681.1"/>
    <property type="molecule type" value="Genomic_DNA"/>
</dbReference>
<dbReference type="InterPro" id="IPR002543">
    <property type="entry name" value="FtsK_dom"/>
</dbReference>
<evidence type="ECO:0000313" key="6">
    <source>
        <dbReference type="Proteomes" id="UP000292564"/>
    </source>
</evidence>
<dbReference type="Pfam" id="PF01580">
    <property type="entry name" value="FtsK_SpoIIIE"/>
    <property type="match status" value="1"/>
</dbReference>
<name>A0A4Q7ZJL2_9ACTN</name>
<dbReference type="SUPFAM" id="SSF52540">
    <property type="entry name" value="P-loop containing nucleoside triphosphate hydrolases"/>
    <property type="match status" value="1"/>
</dbReference>
<comment type="caution">
    <text evidence="5">The sequence shown here is derived from an EMBL/GenBank/DDBJ whole genome shotgun (WGS) entry which is preliminary data.</text>
</comment>
<evidence type="ECO:0000259" key="4">
    <source>
        <dbReference type="PROSITE" id="PS50901"/>
    </source>
</evidence>
<accession>A0A4Q7ZJL2</accession>
<keyword evidence="2 3" id="KW-0067">ATP-binding</keyword>
<proteinExistence type="predicted"/>
<evidence type="ECO:0000313" key="5">
    <source>
        <dbReference type="EMBL" id="RZU50681.1"/>
    </source>
</evidence>
<evidence type="ECO:0000256" key="1">
    <source>
        <dbReference type="ARBA" id="ARBA00022741"/>
    </source>
</evidence>
<dbReference type="PANTHER" id="PTHR22683">
    <property type="entry name" value="SPORULATION PROTEIN RELATED"/>
    <property type="match status" value="1"/>
</dbReference>
<organism evidence="5 6">
    <name type="scientific">Krasilnikovia cinnamomea</name>
    <dbReference type="NCBI Taxonomy" id="349313"/>
    <lineage>
        <taxon>Bacteria</taxon>
        <taxon>Bacillati</taxon>
        <taxon>Actinomycetota</taxon>
        <taxon>Actinomycetes</taxon>
        <taxon>Micromonosporales</taxon>
        <taxon>Micromonosporaceae</taxon>
        <taxon>Krasilnikovia</taxon>
    </lineage>
</organism>
<keyword evidence="6" id="KW-1185">Reference proteome</keyword>
<feature type="domain" description="FtsK" evidence="4">
    <location>
        <begin position="31"/>
        <end position="222"/>
    </location>
</feature>
<gene>
    <name evidence="5" type="ORF">EV385_2459</name>
</gene>
<dbReference type="PROSITE" id="PS50901">
    <property type="entry name" value="FTSK"/>
    <property type="match status" value="1"/>
</dbReference>
<feature type="binding site" evidence="3">
    <location>
        <begin position="58"/>
        <end position="65"/>
    </location>
    <ligand>
        <name>ATP</name>
        <dbReference type="ChEBI" id="CHEBI:30616"/>
    </ligand>
</feature>
<evidence type="ECO:0000256" key="3">
    <source>
        <dbReference type="PROSITE-ProRule" id="PRU00289"/>
    </source>
</evidence>
<dbReference type="InterPro" id="IPR027417">
    <property type="entry name" value="P-loop_NTPase"/>
</dbReference>
<reference evidence="5 6" key="1">
    <citation type="submission" date="2019-02" db="EMBL/GenBank/DDBJ databases">
        <title>Sequencing the genomes of 1000 actinobacteria strains.</title>
        <authorList>
            <person name="Klenk H.-P."/>
        </authorList>
    </citation>
    <scope>NUCLEOTIDE SEQUENCE [LARGE SCALE GENOMIC DNA]</scope>
    <source>
        <strain evidence="5 6">DSM 45162</strain>
    </source>
</reference>
<evidence type="ECO:0000256" key="2">
    <source>
        <dbReference type="ARBA" id="ARBA00022840"/>
    </source>
</evidence>
<dbReference type="PANTHER" id="PTHR22683:SF41">
    <property type="entry name" value="DNA TRANSLOCASE FTSK"/>
    <property type="match status" value="1"/>
</dbReference>
<protein>
    <submittedName>
        <fullName evidence="5">S-DNA-T family DNA segregation ATPase FtsK/SpoIIIE</fullName>
    </submittedName>
</protein>
<dbReference type="GO" id="GO:0003677">
    <property type="term" value="F:DNA binding"/>
    <property type="evidence" value="ECO:0007669"/>
    <property type="project" value="InterPro"/>
</dbReference>
<dbReference type="Gene3D" id="3.40.50.300">
    <property type="entry name" value="P-loop containing nucleotide triphosphate hydrolases"/>
    <property type="match status" value="1"/>
</dbReference>